<evidence type="ECO:0000313" key="6">
    <source>
        <dbReference type="Proteomes" id="UP001271249"/>
    </source>
</evidence>
<keyword evidence="6" id="KW-1185">Reference proteome</keyword>
<dbReference type="Pfam" id="PF14833">
    <property type="entry name" value="NAD_binding_11"/>
    <property type="match status" value="1"/>
</dbReference>
<dbReference type="InterPro" id="IPR029154">
    <property type="entry name" value="HIBADH-like_NADP-bd"/>
</dbReference>
<keyword evidence="1 5" id="KW-0560">Oxidoreductase</keyword>
<reference evidence="5 6" key="1">
    <citation type="submission" date="2023-08" db="EMBL/GenBank/DDBJ databases">
        <title>Implementing the SeqCode for naming new Mesorhizobium species isolated from Vachellia karroo root nodules.</title>
        <authorList>
            <person name="Van Lill M."/>
        </authorList>
    </citation>
    <scope>NUCLEOTIDE SEQUENCE [LARGE SCALE GENOMIC DNA]</scope>
    <source>
        <strain evidence="5 6">VK22B</strain>
    </source>
</reference>
<feature type="domain" description="6-phosphogluconate dehydrogenase NADP-binding" evidence="3">
    <location>
        <begin position="8"/>
        <end position="165"/>
    </location>
</feature>
<comment type="caution">
    <text evidence="5">The sequence shown here is derived from an EMBL/GenBank/DDBJ whole genome shotgun (WGS) entry which is preliminary data.</text>
</comment>
<dbReference type="Gene3D" id="3.40.50.720">
    <property type="entry name" value="NAD(P)-binding Rossmann-like Domain"/>
    <property type="match status" value="1"/>
</dbReference>
<dbReference type="EMBL" id="JAVIJC010000039">
    <property type="protein sequence ID" value="MDX8495443.1"/>
    <property type="molecule type" value="Genomic_DNA"/>
</dbReference>
<evidence type="ECO:0000256" key="1">
    <source>
        <dbReference type="ARBA" id="ARBA00023002"/>
    </source>
</evidence>
<dbReference type="Proteomes" id="UP001271249">
    <property type="component" value="Unassembled WGS sequence"/>
</dbReference>
<dbReference type="GO" id="GO:0016491">
    <property type="term" value="F:oxidoreductase activity"/>
    <property type="evidence" value="ECO:0007669"/>
    <property type="project" value="UniProtKB-KW"/>
</dbReference>
<gene>
    <name evidence="5" type="ORF">RFN29_28180</name>
</gene>
<dbReference type="Gene3D" id="1.10.1040.10">
    <property type="entry name" value="N-(1-d-carboxylethyl)-l-norvaline Dehydrogenase, domain 2"/>
    <property type="match status" value="1"/>
</dbReference>
<keyword evidence="2" id="KW-0520">NAD</keyword>
<evidence type="ECO:0000259" key="4">
    <source>
        <dbReference type="Pfam" id="PF14833"/>
    </source>
</evidence>
<dbReference type="InterPro" id="IPR013328">
    <property type="entry name" value="6PGD_dom2"/>
</dbReference>
<dbReference type="InterPro" id="IPR006115">
    <property type="entry name" value="6PGDH_NADP-bd"/>
</dbReference>
<evidence type="ECO:0000256" key="2">
    <source>
        <dbReference type="ARBA" id="ARBA00023027"/>
    </source>
</evidence>
<dbReference type="RefSeq" id="WP_320229210.1">
    <property type="nucleotide sequence ID" value="NZ_JAVIJB010000038.1"/>
</dbReference>
<dbReference type="EC" id="1.1.-.-" evidence="5"/>
<dbReference type="SUPFAM" id="SSF51735">
    <property type="entry name" value="NAD(P)-binding Rossmann-fold domains"/>
    <property type="match status" value="1"/>
</dbReference>
<organism evidence="5 6">
    <name type="scientific">Mesorhizobium captivum</name>
    <dbReference type="NCBI Taxonomy" id="3072319"/>
    <lineage>
        <taxon>Bacteria</taxon>
        <taxon>Pseudomonadati</taxon>
        <taxon>Pseudomonadota</taxon>
        <taxon>Alphaproteobacteria</taxon>
        <taxon>Hyphomicrobiales</taxon>
        <taxon>Phyllobacteriaceae</taxon>
        <taxon>Mesorhizobium</taxon>
    </lineage>
</organism>
<dbReference type="PIRSF" id="PIRSF000103">
    <property type="entry name" value="HIBADH"/>
    <property type="match status" value="1"/>
</dbReference>
<dbReference type="PANTHER" id="PTHR43060:SF15">
    <property type="entry name" value="3-HYDROXYISOBUTYRATE DEHYDROGENASE-LIKE 1, MITOCHONDRIAL-RELATED"/>
    <property type="match status" value="1"/>
</dbReference>
<dbReference type="InterPro" id="IPR036291">
    <property type="entry name" value="NAD(P)-bd_dom_sf"/>
</dbReference>
<proteinExistence type="predicted"/>
<evidence type="ECO:0000259" key="3">
    <source>
        <dbReference type="Pfam" id="PF03446"/>
    </source>
</evidence>
<dbReference type="InterPro" id="IPR008927">
    <property type="entry name" value="6-PGluconate_DH-like_C_sf"/>
</dbReference>
<dbReference type="Pfam" id="PF03446">
    <property type="entry name" value="NAD_binding_2"/>
    <property type="match status" value="1"/>
</dbReference>
<accession>A0ABU4ZA43</accession>
<dbReference type="SUPFAM" id="SSF48179">
    <property type="entry name" value="6-phosphogluconate dehydrogenase C-terminal domain-like"/>
    <property type="match status" value="1"/>
</dbReference>
<dbReference type="PANTHER" id="PTHR43060">
    <property type="entry name" value="3-HYDROXYISOBUTYRATE DEHYDROGENASE-LIKE 1, MITOCHONDRIAL-RELATED"/>
    <property type="match status" value="1"/>
</dbReference>
<sequence>MSARLAYAFIGLGHLGGNLAASLLRNGFAVTVFDRDPSPIERLVALGATAARSPAEAAARVGNAITCLPSPKVSEAVLTGPDGLLDGLAAGGTWIEMSTNGRDEILRLSALALAKGVETLECPVTGGVHLAAVGKITALVGGDAALYERHRPAIEAMCAKSFLMGPVGSAAVIKVITNMLAFIHLVAAGEALMLAKQGGLDLAQAYHAIVASSGNSFVHETESQLVLNGSYDIGFTMDLALKDLGFALAMGKDFGVPLDLATRVNAIFEQGKEAYGGDAWSTRIVKLLEDAVGAELRASGFPAKLET</sequence>
<protein>
    <submittedName>
        <fullName evidence="5">NAD(P)-dependent oxidoreductase</fullName>
        <ecNumber evidence="5">1.1.-.-</ecNumber>
    </submittedName>
</protein>
<evidence type="ECO:0000313" key="5">
    <source>
        <dbReference type="EMBL" id="MDX8495443.1"/>
    </source>
</evidence>
<feature type="domain" description="3-hydroxyisobutyrate dehydrogenase-like NAD-binding" evidence="4">
    <location>
        <begin position="168"/>
        <end position="288"/>
    </location>
</feature>
<dbReference type="InterPro" id="IPR015815">
    <property type="entry name" value="HIBADH-related"/>
</dbReference>
<name>A0ABU4ZA43_9HYPH</name>